<reference evidence="13" key="1">
    <citation type="journal article" date="2017" name="Genome Biol.">
        <title>Comparative genomics reveals high biological diversity and specific adaptations in the industrially and medically important fungal genus Aspergillus.</title>
        <authorList>
            <person name="de Vries R.P."/>
            <person name="Riley R."/>
            <person name="Wiebenga A."/>
            <person name="Aguilar-Osorio G."/>
            <person name="Amillis S."/>
            <person name="Uchima C.A."/>
            <person name="Anderluh G."/>
            <person name="Asadollahi M."/>
            <person name="Askin M."/>
            <person name="Barry K."/>
            <person name="Battaglia E."/>
            <person name="Bayram O."/>
            <person name="Benocci T."/>
            <person name="Braus-Stromeyer S.A."/>
            <person name="Caldana C."/>
            <person name="Canovas D."/>
            <person name="Cerqueira G.C."/>
            <person name="Chen F."/>
            <person name="Chen W."/>
            <person name="Choi C."/>
            <person name="Clum A."/>
            <person name="Dos Santos R.A."/>
            <person name="Damasio A.R."/>
            <person name="Diallinas G."/>
            <person name="Emri T."/>
            <person name="Fekete E."/>
            <person name="Flipphi M."/>
            <person name="Freyberg S."/>
            <person name="Gallo A."/>
            <person name="Gournas C."/>
            <person name="Habgood R."/>
            <person name="Hainaut M."/>
            <person name="Harispe M.L."/>
            <person name="Henrissat B."/>
            <person name="Hilden K.S."/>
            <person name="Hope R."/>
            <person name="Hossain A."/>
            <person name="Karabika E."/>
            <person name="Karaffa L."/>
            <person name="Karanyi Z."/>
            <person name="Krasevec N."/>
            <person name="Kuo A."/>
            <person name="Kusch H."/>
            <person name="LaButti K."/>
            <person name="Lagendijk E.L."/>
            <person name="Lapidus A."/>
            <person name="Levasseur A."/>
            <person name="Lindquist E."/>
            <person name="Lipzen A."/>
            <person name="Logrieco A.F."/>
            <person name="MacCabe A."/>
            <person name="Maekelae M.R."/>
            <person name="Malavazi I."/>
            <person name="Melin P."/>
            <person name="Meyer V."/>
            <person name="Mielnichuk N."/>
            <person name="Miskei M."/>
            <person name="Molnar A.P."/>
            <person name="Mule G."/>
            <person name="Ngan C.Y."/>
            <person name="Orejas M."/>
            <person name="Orosz E."/>
            <person name="Ouedraogo J.P."/>
            <person name="Overkamp K.M."/>
            <person name="Park H.-S."/>
            <person name="Perrone G."/>
            <person name="Piumi F."/>
            <person name="Punt P.J."/>
            <person name="Ram A.F."/>
            <person name="Ramon A."/>
            <person name="Rauscher S."/>
            <person name="Record E."/>
            <person name="Riano-Pachon D.M."/>
            <person name="Robert V."/>
            <person name="Roehrig J."/>
            <person name="Ruller R."/>
            <person name="Salamov A."/>
            <person name="Salih N.S."/>
            <person name="Samson R.A."/>
            <person name="Sandor E."/>
            <person name="Sanguinetti M."/>
            <person name="Schuetze T."/>
            <person name="Sepcic K."/>
            <person name="Shelest E."/>
            <person name="Sherlock G."/>
            <person name="Sophianopoulou V."/>
            <person name="Squina F.M."/>
            <person name="Sun H."/>
            <person name="Susca A."/>
            <person name="Todd R.B."/>
            <person name="Tsang A."/>
            <person name="Unkles S.E."/>
            <person name="van de Wiele N."/>
            <person name="van Rossen-Uffink D."/>
            <person name="Oliveira J.V."/>
            <person name="Vesth T.C."/>
            <person name="Visser J."/>
            <person name="Yu J.-H."/>
            <person name="Zhou M."/>
            <person name="Andersen M.R."/>
            <person name="Archer D.B."/>
            <person name="Baker S.E."/>
            <person name="Benoit I."/>
            <person name="Brakhage A.A."/>
            <person name="Braus G.H."/>
            <person name="Fischer R."/>
            <person name="Frisvad J.C."/>
            <person name="Goldman G.H."/>
            <person name="Houbraken J."/>
            <person name="Oakley B."/>
            <person name="Pocsi I."/>
            <person name="Scazzocchio C."/>
            <person name="Seiboth B."/>
            <person name="vanKuyk P.A."/>
            <person name="Wortman J."/>
            <person name="Dyer P.S."/>
            <person name="Grigoriev I.V."/>
        </authorList>
    </citation>
    <scope>NUCLEOTIDE SEQUENCE [LARGE SCALE GENOMIC DNA]</scope>
    <source>
        <strain evidence="13">CBS 583.65</strain>
    </source>
</reference>
<evidence type="ECO:0000256" key="5">
    <source>
        <dbReference type="ARBA" id="ARBA00022723"/>
    </source>
</evidence>
<sequence>MSGPQSSSELPAPKKDADTGFQAGDDTFTHWRNIFNILTGKMTAEGREKFRVARDLRNETEDCKRCDDQRDYLLQYSPVIRYMSDSIRQLGGDLSSHNIYCRRCTNRKAGGFDPEYGILLCANEMKDQGHLEDTLAHEMVHAYDHLRFKVNWTDNLRHAACSEPLMSQKTLTNVEQIRASSLSGECRWAREFFRRGQWKLTQQHQECVRRRAILSVQARPGCQDKAHAEKVVNEVWDSCFRDTRPFDEIYR</sequence>
<dbReference type="GO" id="GO:0005743">
    <property type="term" value="C:mitochondrial inner membrane"/>
    <property type="evidence" value="ECO:0007669"/>
    <property type="project" value="UniProtKB-SubCell"/>
</dbReference>
<dbReference type="GO" id="GO:0034982">
    <property type="term" value="P:mitochondrial protein processing"/>
    <property type="evidence" value="ECO:0007669"/>
    <property type="project" value="TreeGrafter"/>
</dbReference>
<dbReference type="Proteomes" id="UP000184073">
    <property type="component" value="Unassembled WGS sequence"/>
</dbReference>
<name>A0A1L9PHM8_ASPVE</name>
<keyword evidence="10" id="KW-0472">Membrane</keyword>
<protein>
    <recommendedName>
        <fullName evidence="3 10">Mitochondrial inner membrane protease ATP23</fullName>
        <ecNumber evidence="10">3.4.24.-</ecNumber>
    </recommendedName>
</protein>
<organism evidence="12 13">
    <name type="scientific">Aspergillus versicolor CBS 583.65</name>
    <dbReference type="NCBI Taxonomy" id="1036611"/>
    <lineage>
        <taxon>Eukaryota</taxon>
        <taxon>Fungi</taxon>
        <taxon>Dikarya</taxon>
        <taxon>Ascomycota</taxon>
        <taxon>Pezizomycotina</taxon>
        <taxon>Eurotiomycetes</taxon>
        <taxon>Eurotiomycetidae</taxon>
        <taxon>Eurotiales</taxon>
        <taxon>Aspergillaceae</taxon>
        <taxon>Aspergillus</taxon>
        <taxon>Aspergillus subgen. Nidulantes</taxon>
    </lineage>
</organism>
<keyword evidence="7 10" id="KW-0378">Hydrolase</keyword>
<dbReference type="STRING" id="1036611.A0A1L9PHM8"/>
<proteinExistence type="inferred from homology"/>
<evidence type="ECO:0000256" key="6">
    <source>
        <dbReference type="ARBA" id="ARBA00022792"/>
    </source>
</evidence>
<dbReference type="VEuPathDB" id="FungiDB:ASPVEDRAFT_190551"/>
<evidence type="ECO:0000256" key="3">
    <source>
        <dbReference type="ARBA" id="ARBA00014615"/>
    </source>
</evidence>
<dbReference type="GO" id="GO:0004222">
    <property type="term" value="F:metalloendopeptidase activity"/>
    <property type="evidence" value="ECO:0007669"/>
    <property type="project" value="InterPro"/>
</dbReference>
<keyword evidence="4 10" id="KW-0645">Protease</keyword>
<comment type="function">
    <text evidence="9">Has a dual role in the assembly of mitochondrial ATPase. Acts as a protease that removes N-terminal residues of mitochondrial ATPase CF(0) subunit 6 at the intermembrane space side. Also involved in the correct assembly of the membrane-embedded ATPase CF(0) particle, probably mediating association of subunit 6 with the subunit 9 ring.</text>
</comment>
<keyword evidence="8 10" id="KW-0482">Metalloprotease</keyword>
<gene>
    <name evidence="12" type="ORF">ASPVEDRAFT_190551</name>
</gene>
<evidence type="ECO:0000256" key="2">
    <source>
        <dbReference type="ARBA" id="ARBA00009915"/>
    </source>
</evidence>
<dbReference type="GO" id="GO:0033615">
    <property type="term" value="P:mitochondrial proton-transporting ATP synthase complex assembly"/>
    <property type="evidence" value="ECO:0007669"/>
    <property type="project" value="TreeGrafter"/>
</dbReference>
<dbReference type="PANTHER" id="PTHR21711">
    <property type="entry name" value="MITOCHONDRIAL INNER MEMBRANE PROTEASE"/>
    <property type="match status" value="1"/>
</dbReference>
<accession>A0A1L9PHM8</accession>
<feature type="region of interest" description="Disordered" evidence="11">
    <location>
        <begin position="1"/>
        <end position="22"/>
    </location>
</feature>
<comment type="subcellular location">
    <subcellularLocation>
        <location evidence="1 10">Mitochondrion inner membrane</location>
        <topology evidence="1 10">Peripheral membrane protein</topology>
        <orientation evidence="1 10">Intermembrane side</orientation>
    </subcellularLocation>
</comment>
<keyword evidence="13" id="KW-1185">Reference proteome</keyword>
<dbReference type="Pfam" id="PF09768">
    <property type="entry name" value="Peptidase_M76"/>
    <property type="match status" value="1"/>
</dbReference>
<dbReference type="EC" id="3.4.24.-" evidence="10"/>
<dbReference type="GO" id="GO:0046872">
    <property type="term" value="F:metal ion binding"/>
    <property type="evidence" value="ECO:0007669"/>
    <property type="project" value="UniProtKB-KW"/>
</dbReference>
<dbReference type="InterPro" id="IPR019165">
    <property type="entry name" value="Peptidase_M76_ATP23"/>
</dbReference>
<evidence type="ECO:0000256" key="7">
    <source>
        <dbReference type="ARBA" id="ARBA00022801"/>
    </source>
</evidence>
<dbReference type="OrthoDB" id="285308at2759"/>
<dbReference type="AlphaFoldDB" id="A0A1L9PHM8"/>
<evidence type="ECO:0000256" key="9">
    <source>
        <dbReference type="ARBA" id="ARBA00025322"/>
    </source>
</evidence>
<keyword evidence="5 10" id="KW-0479">Metal-binding</keyword>
<keyword evidence="6 10" id="KW-0999">Mitochondrion inner membrane</keyword>
<evidence type="ECO:0000256" key="1">
    <source>
        <dbReference type="ARBA" id="ARBA00004137"/>
    </source>
</evidence>
<keyword evidence="10" id="KW-0496">Mitochondrion</keyword>
<dbReference type="GeneID" id="63724577"/>
<evidence type="ECO:0000256" key="10">
    <source>
        <dbReference type="RuleBase" id="RU364057"/>
    </source>
</evidence>
<evidence type="ECO:0000313" key="13">
    <source>
        <dbReference type="Proteomes" id="UP000184073"/>
    </source>
</evidence>
<comment type="similarity">
    <text evidence="2 10">Belongs to the peptidase M76 family.</text>
</comment>
<evidence type="ECO:0000313" key="12">
    <source>
        <dbReference type="EMBL" id="OJJ01019.1"/>
    </source>
</evidence>
<evidence type="ECO:0000256" key="8">
    <source>
        <dbReference type="ARBA" id="ARBA00023049"/>
    </source>
</evidence>
<evidence type="ECO:0000256" key="4">
    <source>
        <dbReference type="ARBA" id="ARBA00022670"/>
    </source>
</evidence>
<dbReference type="PANTHER" id="PTHR21711:SF0">
    <property type="entry name" value="MITOCHONDRIAL INNER MEMBRANE PROTEASE ATP23 HOMOLOG"/>
    <property type="match status" value="1"/>
</dbReference>
<evidence type="ECO:0000256" key="11">
    <source>
        <dbReference type="SAM" id="MobiDB-lite"/>
    </source>
</evidence>
<dbReference type="EMBL" id="KV878128">
    <property type="protein sequence ID" value="OJJ01019.1"/>
    <property type="molecule type" value="Genomic_DNA"/>
</dbReference>
<dbReference type="RefSeq" id="XP_040666781.1">
    <property type="nucleotide sequence ID" value="XM_040809066.1"/>
</dbReference>